<evidence type="ECO:0000313" key="1">
    <source>
        <dbReference type="EMBL" id="MDO7842142.1"/>
    </source>
</evidence>
<comment type="caution">
    <text evidence="1">The sequence shown here is derived from an EMBL/GenBank/DDBJ whole genome shotgun (WGS) entry which is preliminary data.</text>
</comment>
<keyword evidence="2" id="KW-1185">Reference proteome</keyword>
<accession>A0ABT8ZX41</accession>
<dbReference type="EMBL" id="JAUQSZ010000004">
    <property type="protein sequence ID" value="MDO7842142.1"/>
    <property type="molecule type" value="Genomic_DNA"/>
</dbReference>
<name>A0ABT8ZX41_9SPHN</name>
<dbReference type="Pfam" id="PF13459">
    <property type="entry name" value="Fer4_15"/>
    <property type="match status" value="1"/>
</dbReference>
<evidence type="ECO:0000313" key="2">
    <source>
        <dbReference type="Proteomes" id="UP001176468"/>
    </source>
</evidence>
<reference evidence="1" key="1">
    <citation type="submission" date="2023-07" db="EMBL/GenBank/DDBJ databases">
        <authorList>
            <person name="Kim M.K."/>
        </authorList>
    </citation>
    <scope>NUCLEOTIDE SEQUENCE</scope>
    <source>
        <strain evidence="1">CA1-15</strain>
    </source>
</reference>
<dbReference type="Proteomes" id="UP001176468">
    <property type="component" value="Unassembled WGS sequence"/>
</dbReference>
<dbReference type="RefSeq" id="WP_304560610.1">
    <property type="nucleotide sequence ID" value="NZ_JAUQSZ010000004.1"/>
</dbReference>
<sequence>MRVCVSPDLCCGAQTCVEAAPEVYWLKDGFNGLVGADGPFTIAAGLEDKAREGAEACPESAIQILD</sequence>
<proteinExistence type="predicted"/>
<dbReference type="SUPFAM" id="SSF54862">
    <property type="entry name" value="4Fe-4S ferredoxins"/>
    <property type="match status" value="1"/>
</dbReference>
<gene>
    <name evidence="1" type="ORF">Q5H94_07380</name>
</gene>
<organism evidence="1 2">
    <name type="scientific">Sphingomonas immobilis</name>
    <dbReference type="NCBI Taxonomy" id="3063997"/>
    <lineage>
        <taxon>Bacteria</taxon>
        <taxon>Pseudomonadati</taxon>
        <taxon>Pseudomonadota</taxon>
        <taxon>Alphaproteobacteria</taxon>
        <taxon>Sphingomonadales</taxon>
        <taxon>Sphingomonadaceae</taxon>
        <taxon>Sphingomonas</taxon>
    </lineage>
</organism>
<dbReference type="Gene3D" id="3.30.70.20">
    <property type="match status" value="1"/>
</dbReference>
<protein>
    <submittedName>
        <fullName evidence="1">Ferredoxin</fullName>
    </submittedName>
</protein>